<dbReference type="EC" id="6.2.1.3" evidence="5"/>
<dbReference type="InterPro" id="IPR000873">
    <property type="entry name" value="AMP-dep_synth/lig_dom"/>
</dbReference>
<dbReference type="EMBL" id="JAEPCR010000043">
    <property type="protein sequence ID" value="MCG7978344.1"/>
    <property type="molecule type" value="Genomic_DNA"/>
</dbReference>
<dbReference type="SUPFAM" id="SSF56801">
    <property type="entry name" value="Acetyl-CoA synthetase-like"/>
    <property type="match status" value="1"/>
</dbReference>
<feature type="domain" description="AMP-binding enzyme C-terminal" evidence="4">
    <location>
        <begin position="430"/>
        <end position="505"/>
    </location>
</feature>
<evidence type="ECO:0000256" key="1">
    <source>
        <dbReference type="ARBA" id="ARBA00006432"/>
    </source>
</evidence>
<name>A0A9E4NK91_9GAMM</name>
<evidence type="ECO:0000259" key="4">
    <source>
        <dbReference type="Pfam" id="PF13193"/>
    </source>
</evidence>
<accession>A0A9E4NK91</accession>
<comment type="similarity">
    <text evidence="1">Belongs to the ATP-dependent AMP-binding enzyme family.</text>
</comment>
<proteinExistence type="inferred from homology"/>
<evidence type="ECO:0000256" key="2">
    <source>
        <dbReference type="ARBA" id="ARBA00022598"/>
    </source>
</evidence>
<dbReference type="AlphaFoldDB" id="A0A9E4NK91"/>
<dbReference type="InterPro" id="IPR050237">
    <property type="entry name" value="ATP-dep_AMP-bd_enzyme"/>
</dbReference>
<evidence type="ECO:0000313" key="5">
    <source>
        <dbReference type="EMBL" id="MCG7978344.1"/>
    </source>
</evidence>
<comment type="caution">
    <text evidence="5">The sequence shown here is derived from an EMBL/GenBank/DDBJ whole genome shotgun (WGS) entry which is preliminary data.</text>
</comment>
<organism evidence="5 6">
    <name type="scientific">Candidatus Thiodiazotropha taylori</name>
    <dbReference type="NCBI Taxonomy" id="2792791"/>
    <lineage>
        <taxon>Bacteria</taxon>
        <taxon>Pseudomonadati</taxon>
        <taxon>Pseudomonadota</taxon>
        <taxon>Gammaproteobacteria</taxon>
        <taxon>Chromatiales</taxon>
        <taxon>Sedimenticolaceae</taxon>
        <taxon>Candidatus Thiodiazotropha</taxon>
    </lineage>
</organism>
<dbReference type="Gene3D" id="3.40.50.12780">
    <property type="entry name" value="N-terminal domain of ligase-like"/>
    <property type="match status" value="1"/>
</dbReference>
<reference evidence="5" key="1">
    <citation type="journal article" date="2021" name="Proc. Natl. Acad. Sci. U.S.A.">
        <title>Global biogeography of chemosynthetic symbionts reveals both localized and globally distributed symbiont groups. .</title>
        <authorList>
            <person name="Osvatic J.T."/>
            <person name="Wilkins L.G.E."/>
            <person name="Leibrecht L."/>
            <person name="Leray M."/>
            <person name="Zauner S."/>
            <person name="Polzin J."/>
            <person name="Camacho Y."/>
            <person name="Gros O."/>
            <person name="van Gils J.A."/>
            <person name="Eisen J.A."/>
            <person name="Petersen J.M."/>
            <person name="Yuen B."/>
        </authorList>
    </citation>
    <scope>NUCLEOTIDE SEQUENCE</scope>
    <source>
        <strain evidence="5">MAGclacostrist055</strain>
    </source>
</reference>
<protein>
    <submittedName>
        <fullName evidence="5">Long-chain-fatty-acid--CoA ligase</fullName>
        <ecNumber evidence="5">6.2.1.3</ecNumber>
    </submittedName>
</protein>
<feature type="domain" description="AMP-dependent synthetase/ligase" evidence="3">
    <location>
        <begin position="17"/>
        <end position="380"/>
    </location>
</feature>
<dbReference type="PANTHER" id="PTHR43767">
    <property type="entry name" value="LONG-CHAIN-FATTY-ACID--COA LIGASE"/>
    <property type="match status" value="1"/>
</dbReference>
<dbReference type="Pfam" id="PF13193">
    <property type="entry name" value="AMP-binding_C"/>
    <property type="match status" value="1"/>
</dbReference>
<keyword evidence="2 5" id="KW-0436">Ligase</keyword>
<dbReference type="NCBIfam" id="NF004837">
    <property type="entry name" value="PRK06187.1"/>
    <property type="match status" value="1"/>
</dbReference>
<evidence type="ECO:0000259" key="3">
    <source>
        <dbReference type="Pfam" id="PF00501"/>
    </source>
</evidence>
<dbReference type="InterPro" id="IPR045851">
    <property type="entry name" value="AMP-bd_C_sf"/>
</dbReference>
<gene>
    <name evidence="5" type="ORF">JAY77_09395</name>
</gene>
<dbReference type="Proteomes" id="UP000886674">
    <property type="component" value="Unassembled WGS sequence"/>
</dbReference>
<dbReference type="GO" id="GO:0004467">
    <property type="term" value="F:long-chain fatty acid-CoA ligase activity"/>
    <property type="evidence" value="ECO:0007669"/>
    <property type="project" value="UniProtKB-EC"/>
</dbReference>
<dbReference type="Gene3D" id="3.30.300.30">
    <property type="match status" value="1"/>
</dbReference>
<evidence type="ECO:0000313" key="6">
    <source>
        <dbReference type="Proteomes" id="UP000886674"/>
    </source>
</evidence>
<dbReference type="PANTHER" id="PTHR43767:SF1">
    <property type="entry name" value="NONRIBOSOMAL PEPTIDE SYNTHASE PES1 (EUROFUNG)-RELATED"/>
    <property type="match status" value="1"/>
</dbReference>
<dbReference type="InterPro" id="IPR042099">
    <property type="entry name" value="ANL_N_sf"/>
</dbReference>
<dbReference type="FunFam" id="3.30.300.30:FF:000008">
    <property type="entry name" value="2,3-dihydroxybenzoate-AMP ligase"/>
    <property type="match status" value="1"/>
</dbReference>
<sequence length="524" mass="58162">MTYFSQLETIADTITFHAARIPDHTAVICQDDSVTYRELDLSSNRTANGIASLNLQPGARVAYLGKESIFYYDILFACAKSGTVLVPINWRLSAGEVDHILRDSGTALLFVDQEFLSSVNQLRHYLPDLKQIVVVDEGEGLKGGFNAWQSAFSDQEQVLQISAETPIAQLYTSGTTGLPKGVVLPHRSFFKIRKELAEHGLKWIDWHQDDVSLIGIPGFHVGGLWWAMQGFNAGITNVTLKAFVAHDAVQIIEQLGVSIACVVPAMIQMMLNDRSVDKRSFSRLRKLVYGGSPISESLLEQGLRTMQCDFAQIYGLTETGNTAVCLPPEAHQVGSPRMLAAGRPYPGVVLKIVDKNGVSLPAAKVGEVCIRTPAHMLEYWRNPAATQETLIDGWVYTGDAGYLDEEGYLYICDRIKDVVIVAGENVYPAEIENVLCKHPAVLDVAVIGVPDERWGEALQAFIALREGQSVKARELLLFLKGKIADYKIPGRYEFVESIARNPSGKILRRELRDKYWTHLQRKVN</sequence>
<dbReference type="InterPro" id="IPR025110">
    <property type="entry name" value="AMP-bd_C"/>
</dbReference>
<dbReference type="Pfam" id="PF00501">
    <property type="entry name" value="AMP-binding"/>
    <property type="match status" value="1"/>
</dbReference>